<proteinExistence type="predicted"/>
<name>A0A414A7S2_9FIRM</name>
<dbReference type="Pfam" id="PF26160">
    <property type="entry name" value="YqzN_YkzM"/>
    <property type="match status" value="1"/>
</dbReference>
<dbReference type="Proteomes" id="UP000286104">
    <property type="component" value="Unassembled WGS sequence"/>
</dbReference>
<feature type="domain" description="YqzN/YkzM" evidence="2">
    <location>
        <begin position="34"/>
        <end position="85"/>
    </location>
</feature>
<evidence type="ECO:0000259" key="2">
    <source>
        <dbReference type="Pfam" id="PF26160"/>
    </source>
</evidence>
<protein>
    <recommendedName>
        <fullName evidence="2">YqzN/YkzM domain-containing protein</fullName>
    </recommendedName>
</protein>
<dbReference type="InterPro" id="IPR058869">
    <property type="entry name" value="YqzN_YkzM"/>
</dbReference>
<dbReference type="RefSeq" id="WP_118389197.1">
    <property type="nucleotide sequence ID" value="NZ_QSHU01000001.1"/>
</dbReference>
<reference evidence="3 4" key="1">
    <citation type="submission" date="2018-08" db="EMBL/GenBank/DDBJ databases">
        <title>A genome reference for cultivated species of the human gut microbiota.</title>
        <authorList>
            <person name="Zou Y."/>
            <person name="Xue W."/>
            <person name="Luo G."/>
        </authorList>
    </citation>
    <scope>NUCLEOTIDE SEQUENCE [LARGE SCALE GENOMIC DNA]</scope>
    <source>
        <strain evidence="3 4">AM36-3AA</strain>
    </source>
</reference>
<feature type="compositionally biased region" description="Basic and acidic residues" evidence="1">
    <location>
        <begin position="1"/>
        <end position="14"/>
    </location>
</feature>
<accession>A0A414A7S2</accession>
<dbReference type="AlphaFoldDB" id="A0A414A7S2"/>
<evidence type="ECO:0000313" key="4">
    <source>
        <dbReference type="Proteomes" id="UP000286104"/>
    </source>
</evidence>
<comment type="caution">
    <text evidence="3">The sequence shown here is derived from an EMBL/GenBank/DDBJ whole genome shotgun (WGS) entry which is preliminary data.</text>
</comment>
<evidence type="ECO:0000256" key="1">
    <source>
        <dbReference type="SAM" id="MobiDB-lite"/>
    </source>
</evidence>
<gene>
    <name evidence="3" type="ORF">DW848_00615</name>
</gene>
<evidence type="ECO:0000313" key="3">
    <source>
        <dbReference type="EMBL" id="RHC41870.1"/>
    </source>
</evidence>
<dbReference type="EMBL" id="QSHU01000001">
    <property type="protein sequence ID" value="RHC41870.1"/>
    <property type="molecule type" value="Genomic_DNA"/>
</dbReference>
<sequence length="86" mass="9870">MPSRRQSDADKKVMEQPTAEKVMEEPTAEKVMEEKKFSLDEIRKSCMKLFHVTSSTFAGATADLPDGEYSIQEVHEHIKAWLEKEV</sequence>
<feature type="region of interest" description="Disordered" evidence="1">
    <location>
        <begin position="1"/>
        <end position="27"/>
    </location>
</feature>
<organism evidence="3 4">
    <name type="scientific">Agathobacter rectalis</name>
    <dbReference type="NCBI Taxonomy" id="39491"/>
    <lineage>
        <taxon>Bacteria</taxon>
        <taxon>Bacillati</taxon>
        <taxon>Bacillota</taxon>
        <taxon>Clostridia</taxon>
        <taxon>Lachnospirales</taxon>
        <taxon>Lachnospiraceae</taxon>
        <taxon>Agathobacter</taxon>
    </lineage>
</organism>